<name>A0A4D8PSG1_AZOBR</name>
<dbReference type="RefSeq" id="WP_137102530.1">
    <property type="nucleotide sequence ID" value="NZ_CP032345.1"/>
</dbReference>
<evidence type="ECO:0000256" key="4">
    <source>
        <dbReference type="ARBA" id="ARBA00022741"/>
    </source>
</evidence>
<dbReference type="InterPro" id="IPR029044">
    <property type="entry name" value="Nucleotide-diphossugar_trans"/>
</dbReference>
<keyword evidence="5 8" id="KW-0460">Magnesium</keyword>
<dbReference type="Proteomes" id="UP000298693">
    <property type="component" value="Chromosome"/>
</dbReference>
<dbReference type="Gene3D" id="3.90.550.10">
    <property type="entry name" value="Spore Coat Polysaccharide Biosynthesis Protein SpsA, Chain A"/>
    <property type="match status" value="1"/>
</dbReference>
<dbReference type="GO" id="GO:0046872">
    <property type="term" value="F:metal ion binding"/>
    <property type="evidence" value="ECO:0007669"/>
    <property type="project" value="UniProtKB-KW"/>
</dbReference>
<dbReference type="InterPro" id="IPR013482">
    <property type="entry name" value="Molybde_CF_guanTrfase"/>
</dbReference>
<protein>
    <recommendedName>
        <fullName evidence="8">Molybdenum cofactor guanylyltransferase</fullName>
        <shortName evidence="8">MoCo guanylyltransferase</shortName>
        <ecNumber evidence="8">2.7.7.77</ecNumber>
    </recommendedName>
    <alternativeName>
        <fullName evidence="8">GTP:molybdopterin guanylyltransferase</fullName>
    </alternativeName>
    <alternativeName>
        <fullName evidence="8">Mo-MPT guanylyltransferase</fullName>
    </alternativeName>
    <alternativeName>
        <fullName evidence="8">Molybdopterin guanylyltransferase</fullName>
    </alternativeName>
    <alternativeName>
        <fullName evidence="8">Molybdopterin-guanine dinucleotide synthase</fullName>
        <shortName evidence="8">MGD synthase</shortName>
    </alternativeName>
</protein>
<keyword evidence="3 8" id="KW-0479">Metal-binding</keyword>
<sequence length="208" mass="22161">MTTEGIAGVLLAGGLSRRMGGGDKSLRTLGGRSILERIVATVRPQVGPLVLNANGDPARFAAFGLPVAADVVEGFAGPLAGVLTGMEWARANAPDCRWLASFATDAPFIPGDLVARLVAAVEREGADLACARSDGQEHPVFGLWRVDLADDLRRAMVEEDMRKVDAWTARHRLAVADFATDPVDPFFNTNRPDDLAEAERLMAAGLVR</sequence>
<dbReference type="Pfam" id="PF12804">
    <property type="entry name" value="NTP_transf_3"/>
    <property type="match status" value="1"/>
</dbReference>
<feature type="binding site" evidence="8">
    <location>
        <begin position="11"/>
        <end position="13"/>
    </location>
    <ligand>
        <name>GTP</name>
        <dbReference type="ChEBI" id="CHEBI:37565"/>
    </ligand>
</feature>
<feature type="binding site" evidence="8">
    <location>
        <position position="70"/>
    </location>
    <ligand>
        <name>GTP</name>
        <dbReference type="ChEBI" id="CHEBI:37565"/>
    </ligand>
</feature>
<dbReference type="EMBL" id="CP032330">
    <property type="protein sequence ID" value="QCO00853.1"/>
    <property type="molecule type" value="Genomic_DNA"/>
</dbReference>
<dbReference type="GO" id="GO:0005525">
    <property type="term" value="F:GTP binding"/>
    <property type="evidence" value="ECO:0007669"/>
    <property type="project" value="UniProtKB-UniRule"/>
</dbReference>
<evidence type="ECO:0000256" key="2">
    <source>
        <dbReference type="ARBA" id="ARBA00022679"/>
    </source>
</evidence>
<feature type="binding site" evidence="8">
    <location>
        <position position="52"/>
    </location>
    <ligand>
        <name>GTP</name>
        <dbReference type="ChEBI" id="CHEBI:37565"/>
    </ligand>
</feature>
<comment type="similarity">
    <text evidence="8">Belongs to the MobA family.</text>
</comment>
<dbReference type="CDD" id="cd02503">
    <property type="entry name" value="MobA"/>
    <property type="match status" value="1"/>
</dbReference>
<comment type="function">
    <text evidence="8">Transfers a GMP moiety from GTP to Mo-molybdopterin (Mo-MPT) cofactor (Moco or molybdenum cofactor) to form Mo-molybdopterin guanine dinucleotide (Mo-MGD) cofactor.</text>
</comment>
<organism evidence="10 12">
    <name type="scientific">Azospirillum brasilense</name>
    <dbReference type="NCBI Taxonomy" id="192"/>
    <lineage>
        <taxon>Bacteria</taxon>
        <taxon>Pseudomonadati</taxon>
        <taxon>Pseudomonadota</taxon>
        <taxon>Alphaproteobacteria</taxon>
        <taxon>Rhodospirillales</taxon>
        <taxon>Azospirillaceae</taxon>
        <taxon>Azospirillum</taxon>
    </lineage>
</organism>
<evidence type="ECO:0000313" key="12">
    <source>
        <dbReference type="Proteomes" id="UP000298596"/>
    </source>
</evidence>
<proteinExistence type="inferred from homology"/>
<keyword evidence="1 8" id="KW-0963">Cytoplasm</keyword>
<dbReference type="SUPFAM" id="SSF53448">
    <property type="entry name" value="Nucleotide-diphospho-sugar transferases"/>
    <property type="match status" value="1"/>
</dbReference>
<keyword evidence="7 8" id="KW-0501">Molybdenum cofactor biosynthesis</keyword>
<evidence type="ECO:0000259" key="9">
    <source>
        <dbReference type="Pfam" id="PF12804"/>
    </source>
</evidence>
<evidence type="ECO:0000313" key="10">
    <source>
        <dbReference type="EMBL" id="QCO00853.1"/>
    </source>
</evidence>
<evidence type="ECO:0000256" key="8">
    <source>
        <dbReference type="HAMAP-Rule" id="MF_00316"/>
    </source>
</evidence>
<gene>
    <name evidence="8 10" type="primary">mobA</name>
    <name evidence="10" type="ORF">D3867_01495</name>
    <name evidence="11" type="ORF">D3869_11105</name>
</gene>
<keyword evidence="6 8" id="KW-0342">GTP-binding</keyword>
<dbReference type="HAMAP" id="MF_00316">
    <property type="entry name" value="MobA"/>
    <property type="match status" value="1"/>
</dbReference>
<feature type="binding site" evidence="8">
    <location>
        <position position="105"/>
    </location>
    <ligand>
        <name>GTP</name>
        <dbReference type="ChEBI" id="CHEBI:37565"/>
    </ligand>
</feature>
<dbReference type="NCBIfam" id="TIGR02665">
    <property type="entry name" value="molyb_mobA"/>
    <property type="match status" value="1"/>
</dbReference>
<comment type="cofactor">
    <cofactor evidence="8">
        <name>Mg(2+)</name>
        <dbReference type="ChEBI" id="CHEBI:18420"/>
    </cofactor>
</comment>
<feature type="binding site" evidence="8">
    <location>
        <position position="24"/>
    </location>
    <ligand>
        <name>GTP</name>
        <dbReference type="ChEBI" id="CHEBI:37565"/>
    </ligand>
</feature>
<dbReference type="EC" id="2.7.7.77" evidence="8"/>
<dbReference type="GO" id="GO:0005737">
    <property type="term" value="C:cytoplasm"/>
    <property type="evidence" value="ECO:0007669"/>
    <property type="project" value="UniProtKB-SubCell"/>
</dbReference>
<evidence type="ECO:0000256" key="1">
    <source>
        <dbReference type="ARBA" id="ARBA00022490"/>
    </source>
</evidence>
<evidence type="ECO:0000256" key="6">
    <source>
        <dbReference type="ARBA" id="ARBA00023134"/>
    </source>
</evidence>
<dbReference type="Proteomes" id="UP000298596">
    <property type="component" value="Chromosome"/>
</dbReference>
<dbReference type="PANTHER" id="PTHR19136:SF81">
    <property type="entry name" value="MOLYBDENUM COFACTOR GUANYLYLTRANSFERASE"/>
    <property type="match status" value="1"/>
</dbReference>
<dbReference type="PANTHER" id="PTHR19136">
    <property type="entry name" value="MOLYBDENUM COFACTOR GUANYLYLTRANSFERASE"/>
    <property type="match status" value="1"/>
</dbReference>
<keyword evidence="10" id="KW-0548">Nucleotidyltransferase</keyword>
<evidence type="ECO:0000256" key="7">
    <source>
        <dbReference type="ARBA" id="ARBA00023150"/>
    </source>
</evidence>
<comment type="domain">
    <text evidence="8">The N-terminal domain determines nucleotide recognition and specific binding, while the C-terminal domain determines the specific binding to the target protein.</text>
</comment>
<keyword evidence="2 8" id="KW-0808">Transferase</keyword>
<evidence type="ECO:0000256" key="3">
    <source>
        <dbReference type="ARBA" id="ARBA00022723"/>
    </source>
</evidence>
<comment type="catalytic activity">
    <reaction evidence="8">
        <text>Mo-molybdopterin + GTP + H(+) = Mo-molybdopterin guanine dinucleotide + diphosphate</text>
        <dbReference type="Rhea" id="RHEA:34243"/>
        <dbReference type="ChEBI" id="CHEBI:15378"/>
        <dbReference type="ChEBI" id="CHEBI:33019"/>
        <dbReference type="ChEBI" id="CHEBI:37565"/>
        <dbReference type="ChEBI" id="CHEBI:71302"/>
        <dbReference type="ChEBI" id="CHEBI:71310"/>
        <dbReference type="EC" id="2.7.7.77"/>
    </reaction>
</comment>
<dbReference type="EMBL" id="CP032345">
    <property type="protein sequence ID" value="QCO15733.1"/>
    <property type="molecule type" value="Genomic_DNA"/>
</dbReference>
<reference evidence="12 13" key="1">
    <citation type="submission" date="2018-09" db="EMBL/GenBank/DDBJ databases">
        <title>Whole genome based analysis of evolution and adaptive divergence in Indian and Brazilian strains of Azospirillum brasilense.</title>
        <authorList>
            <person name="Singh C."/>
            <person name="Tripathi A.K."/>
        </authorList>
    </citation>
    <scope>NUCLEOTIDE SEQUENCE [LARGE SCALE GENOMIC DNA]</scope>
    <source>
        <strain evidence="10 12">MTCC4036</strain>
        <strain evidence="11 13">MTCC4039</strain>
    </source>
</reference>
<dbReference type="GO" id="GO:0061603">
    <property type="term" value="F:molybdenum cofactor guanylyltransferase activity"/>
    <property type="evidence" value="ECO:0007669"/>
    <property type="project" value="UniProtKB-EC"/>
</dbReference>
<dbReference type="AlphaFoldDB" id="A0A4D8PSG1"/>
<dbReference type="GO" id="GO:1902758">
    <property type="term" value="P:bis(molybdopterin guanine dinucleotide)molybdenum biosynthetic process"/>
    <property type="evidence" value="ECO:0007669"/>
    <property type="project" value="TreeGrafter"/>
</dbReference>
<keyword evidence="4 8" id="KW-0547">Nucleotide-binding</keyword>
<comment type="subcellular location">
    <subcellularLocation>
        <location evidence="8">Cytoplasm</location>
    </subcellularLocation>
</comment>
<evidence type="ECO:0000256" key="5">
    <source>
        <dbReference type="ARBA" id="ARBA00022842"/>
    </source>
</evidence>
<comment type="subunit">
    <text evidence="8">Monomer.</text>
</comment>
<evidence type="ECO:0000313" key="11">
    <source>
        <dbReference type="EMBL" id="QCO15733.1"/>
    </source>
</evidence>
<feature type="binding site" evidence="8">
    <location>
        <position position="105"/>
    </location>
    <ligand>
        <name>Mg(2+)</name>
        <dbReference type="ChEBI" id="CHEBI:18420"/>
    </ligand>
</feature>
<evidence type="ECO:0000313" key="13">
    <source>
        <dbReference type="Proteomes" id="UP000298693"/>
    </source>
</evidence>
<accession>A0A4D8PSG1</accession>
<dbReference type="InterPro" id="IPR025877">
    <property type="entry name" value="MobA-like_NTP_Trfase"/>
</dbReference>
<feature type="domain" description="MobA-like NTP transferase" evidence="9">
    <location>
        <begin position="8"/>
        <end position="166"/>
    </location>
</feature>